<dbReference type="EMBL" id="LVVZ01000019">
    <property type="protein sequence ID" value="OKL43432.1"/>
    <property type="molecule type" value="Genomic_DNA"/>
</dbReference>
<dbReference type="InterPro" id="IPR010642">
    <property type="entry name" value="Invasion_prot_B"/>
</dbReference>
<organism evidence="3 4">
    <name type="scientific">Pseudovibrio exalbescens</name>
    <dbReference type="NCBI Taxonomy" id="197461"/>
    <lineage>
        <taxon>Bacteria</taxon>
        <taxon>Pseudomonadati</taxon>
        <taxon>Pseudomonadota</taxon>
        <taxon>Alphaproteobacteria</taxon>
        <taxon>Hyphomicrobiales</taxon>
        <taxon>Stappiaceae</taxon>
        <taxon>Pseudovibrio</taxon>
    </lineage>
</organism>
<dbReference type="InterPro" id="IPR038696">
    <property type="entry name" value="IalB_sf"/>
</dbReference>
<dbReference type="STRING" id="197461.A3843_12310"/>
<protein>
    <submittedName>
        <fullName evidence="3">Invasion associated locus B</fullName>
    </submittedName>
</protein>
<dbReference type="RefSeq" id="WP_028481026.1">
    <property type="nucleotide sequence ID" value="NZ_LVVZ01000019.1"/>
</dbReference>
<name>A0A1U7JFG7_9HYPH</name>
<feature type="coiled-coil region" evidence="1">
    <location>
        <begin position="172"/>
        <end position="204"/>
    </location>
</feature>
<feature type="chain" id="PRO_5010517571" evidence="2">
    <location>
        <begin position="31"/>
        <end position="206"/>
    </location>
</feature>
<evidence type="ECO:0000313" key="4">
    <source>
        <dbReference type="Proteomes" id="UP000185783"/>
    </source>
</evidence>
<dbReference type="AlphaFoldDB" id="A0A1U7JFG7"/>
<dbReference type="Gene3D" id="2.60.40.1880">
    <property type="entry name" value="Invasion associated locus B (IalB) protein"/>
    <property type="match status" value="1"/>
</dbReference>
<evidence type="ECO:0000313" key="3">
    <source>
        <dbReference type="EMBL" id="OKL43432.1"/>
    </source>
</evidence>
<dbReference type="Proteomes" id="UP000185783">
    <property type="component" value="Unassembled WGS sequence"/>
</dbReference>
<comment type="caution">
    <text evidence="3">The sequence shown here is derived from an EMBL/GenBank/DDBJ whole genome shotgun (WGS) entry which is preliminary data.</text>
</comment>
<gene>
    <name evidence="3" type="ORF">A3843_12310</name>
</gene>
<proteinExistence type="predicted"/>
<keyword evidence="1" id="KW-0175">Coiled coil</keyword>
<accession>A0A1U7JFG7</accession>
<keyword evidence="2" id="KW-0732">Signal</keyword>
<dbReference type="Pfam" id="PF06776">
    <property type="entry name" value="IalB"/>
    <property type="match status" value="1"/>
</dbReference>
<evidence type="ECO:0000256" key="2">
    <source>
        <dbReference type="SAM" id="SignalP"/>
    </source>
</evidence>
<reference evidence="3 4" key="1">
    <citation type="submission" date="2016-03" db="EMBL/GenBank/DDBJ databases">
        <title>Genome sequence of Nesiotobacter sp. nov., a moderately halophilic alphaproteobacterium isolated from the Yellow Sea, China.</title>
        <authorList>
            <person name="Zhang G."/>
            <person name="Zhang R."/>
        </authorList>
    </citation>
    <scope>NUCLEOTIDE SEQUENCE [LARGE SCALE GENOMIC DNA]</scope>
    <source>
        <strain evidence="3 4">WB1-6</strain>
    </source>
</reference>
<feature type="signal peptide" evidence="2">
    <location>
        <begin position="1"/>
        <end position="30"/>
    </location>
</feature>
<sequence>MANHLKRIVAGGAMAVVAALGLSTAASAQAQPDDAWVKVCNTDPNSKKEFCLITQELRTDTGQFLAQAVVREVTGESRKLLHIAVPPGMLIQPGLRVQIDAANPTEAKYTICFPNACIAELVIDDAFIDSMKRGAKLVITTLNQQGKPRPFDMTLSGFTRVYDGEPIKPEELQRKQERLQSELQKRAEEARQRLIEQQRKASEAAE</sequence>
<dbReference type="OrthoDB" id="8017994at2"/>
<keyword evidence="4" id="KW-1185">Reference proteome</keyword>
<evidence type="ECO:0000256" key="1">
    <source>
        <dbReference type="SAM" id="Coils"/>
    </source>
</evidence>